<dbReference type="GO" id="GO:0004356">
    <property type="term" value="F:glutamine synthetase activity"/>
    <property type="evidence" value="ECO:0007669"/>
    <property type="project" value="UniProtKB-EC"/>
</dbReference>
<sequence>MAAVKSGAAQPLAAAAIAQLEADGVATLIGTVVNPAGLTHAKTVPLRRMGIFADPGLGASPVFHAFTIDQTGIAMSEAIGVVGDQRIRIDLSELHILGDGLAWAPAAFYNQDGSPDPYCGRGVLQRVQDRLEAADLTALVGHEMEFVLVGPDGSRLPSVLWAQYGLAGVLEFEGFVREVVDAANGSGVAIEQFHPEYGANQFEISLAPQQPVAAADRLVLLRIIVARVARRHGLRVSLSPLPFANGVGSGAHQHFSLSQGDTPVFSGGTGAQGMTSLGESALAGLLAGLPSAQGVLCGSVLSGLRIQPGLWAGAYDCWGTENREAAVRFLIGGPSNPYGANVEVKVIDPSANPYLATATILGLAQHGIAQGLVLGPEVRVDPASLSDKRRADDGIVALSNRQDENLAALDASALVREILGDALVDAVLAVRRYEQKTYGHWDTEQLTERFRMAWSV</sequence>
<dbReference type="Pfam" id="PF00120">
    <property type="entry name" value="Gln-synt_C"/>
    <property type="match status" value="1"/>
</dbReference>
<evidence type="ECO:0000256" key="3">
    <source>
        <dbReference type="PROSITE-ProRule" id="PRU01331"/>
    </source>
</evidence>
<dbReference type="Gene3D" id="3.30.590.10">
    <property type="entry name" value="Glutamine synthetase/guanido kinase, catalytic domain"/>
    <property type="match status" value="1"/>
</dbReference>
<keyword evidence="7" id="KW-1185">Reference proteome</keyword>
<dbReference type="PANTHER" id="PTHR43785:SF12">
    <property type="entry name" value="TYPE-1 GLUTAMINE SYNTHETASE 2"/>
    <property type="match status" value="1"/>
</dbReference>
<comment type="caution">
    <text evidence="6">The sequence shown here is derived from an EMBL/GenBank/DDBJ whole genome shotgun (WGS) entry which is preliminary data.</text>
</comment>
<comment type="similarity">
    <text evidence="1 3 4">Belongs to the glutamine synthetase family.</text>
</comment>
<reference evidence="6 7" key="1">
    <citation type="submission" date="2023-04" db="EMBL/GenBank/DDBJ databases">
        <title>Forest soil microbial communities from Buena Vista Peninsula, Colon Province, Panama.</title>
        <authorList>
            <person name="Bouskill N."/>
        </authorList>
    </citation>
    <scope>NUCLEOTIDE SEQUENCE [LARGE SCALE GENOMIC DNA]</scope>
    <source>
        <strain evidence="6 7">AC80</strain>
    </source>
</reference>
<evidence type="ECO:0000256" key="2">
    <source>
        <dbReference type="ARBA" id="ARBA00022598"/>
    </source>
</evidence>
<dbReference type="InterPro" id="IPR036651">
    <property type="entry name" value="Gln_synt_N_sf"/>
</dbReference>
<proteinExistence type="inferred from homology"/>
<name>A0ABT6KVJ2_9MYCO</name>
<evidence type="ECO:0000313" key="7">
    <source>
        <dbReference type="Proteomes" id="UP001160130"/>
    </source>
</evidence>
<dbReference type="PROSITE" id="PS51987">
    <property type="entry name" value="GS_CATALYTIC"/>
    <property type="match status" value="1"/>
</dbReference>
<evidence type="ECO:0000313" key="6">
    <source>
        <dbReference type="EMBL" id="MDH6194251.1"/>
    </source>
</evidence>
<dbReference type="PANTHER" id="PTHR43785">
    <property type="entry name" value="GAMMA-GLUTAMYLPUTRESCINE SYNTHETASE"/>
    <property type="match status" value="1"/>
</dbReference>
<gene>
    <name evidence="6" type="ORF">M2272_000872</name>
</gene>
<organism evidence="6 7">
    <name type="scientific">Mycolicibacterium frederiksbergense</name>
    <dbReference type="NCBI Taxonomy" id="117567"/>
    <lineage>
        <taxon>Bacteria</taxon>
        <taxon>Bacillati</taxon>
        <taxon>Actinomycetota</taxon>
        <taxon>Actinomycetes</taxon>
        <taxon>Mycobacteriales</taxon>
        <taxon>Mycobacteriaceae</taxon>
        <taxon>Mycolicibacterium</taxon>
    </lineage>
</organism>
<feature type="domain" description="GS catalytic" evidence="5">
    <location>
        <begin position="120"/>
        <end position="456"/>
    </location>
</feature>
<evidence type="ECO:0000259" key="5">
    <source>
        <dbReference type="PROSITE" id="PS51987"/>
    </source>
</evidence>
<dbReference type="SUPFAM" id="SSF55931">
    <property type="entry name" value="Glutamine synthetase/guanido kinase"/>
    <property type="match status" value="1"/>
</dbReference>
<dbReference type="Proteomes" id="UP001160130">
    <property type="component" value="Unassembled WGS sequence"/>
</dbReference>
<keyword evidence="2 6" id="KW-0436">Ligase</keyword>
<evidence type="ECO:0000256" key="4">
    <source>
        <dbReference type="RuleBase" id="RU000384"/>
    </source>
</evidence>
<evidence type="ECO:0000256" key="1">
    <source>
        <dbReference type="ARBA" id="ARBA00009897"/>
    </source>
</evidence>
<accession>A0ABT6KVJ2</accession>
<dbReference type="InterPro" id="IPR014746">
    <property type="entry name" value="Gln_synth/guanido_kin_cat_dom"/>
</dbReference>
<protein>
    <submittedName>
        <fullName evidence="6">Glutamine synthetase</fullName>
        <ecNumber evidence="6">6.3.1.2</ecNumber>
    </submittedName>
</protein>
<dbReference type="SMART" id="SM01230">
    <property type="entry name" value="Gln-synt_C"/>
    <property type="match status" value="1"/>
</dbReference>
<dbReference type="InterPro" id="IPR008146">
    <property type="entry name" value="Gln_synth_cat_dom"/>
</dbReference>
<dbReference type="EC" id="6.3.1.2" evidence="6"/>
<dbReference type="Gene3D" id="3.10.20.70">
    <property type="entry name" value="Glutamine synthetase, N-terminal domain"/>
    <property type="match status" value="1"/>
</dbReference>
<dbReference type="EMBL" id="JARXVE010000001">
    <property type="protein sequence ID" value="MDH6194251.1"/>
    <property type="molecule type" value="Genomic_DNA"/>
</dbReference>